<proteinExistence type="predicted"/>
<dbReference type="VEuPathDB" id="FungiDB:PSHT_01295"/>
<feature type="non-terminal residue" evidence="2">
    <location>
        <position position="418"/>
    </location>
</feature>
<evidence type="ECO:0000313" key="2">
    <source>
        <dbReference type="EMBL" id="POW16484.1"/>
    </source>
</evidence>
<evidence type="ECO:0000256" key="1">
    <source>
        <dbReference type="SAM" id="MobiDB-lite"/>
    </source>
</evidence>
<dbReference type="AlphaFoldDB" id="A0A2S4W3X9"/>
<feature type="region of interest" description="Disordered" evidence="1">
    <location>
        <begin position="112"/>
        <end position="146"/>
    </location>
</feature>
<organism evidence="2 3">
    <name type="scientific">Puccinia striiformis</name>
    <dbReference type="NCBI Taxonomy" id="27350"/>
    <lineage>
        <taxon>Eukaryota</taxon>
        <taxon>Fungi</taxon>
        <taxon>Dikarya</taxon>
        <taxon>Basidiomycota</taxon>
        <taxon>Pucciniomycotina</taxon>
        <taxon>Pucciniomycetes</taxon>
        <taxon>Pucciniales</taxon>
        <taxon>Pucciniaceae</taxon>
        <taxon>Puccinia</taxon>
    </lineage>
</organism>
<keyword evidence="3" id="KW-1185">Reference proteome</keyword>
<reference evidence="2" key="1">
    <citation type="submission" date="2017-12" db="EMBL/GenBank/DDBJ databases">
        <title>Gene loss provides genomic basis for host adaptation in cereal stripe rust fungi.</title>
        <authorList>
            <person name="Xia C."/>
        </authorList>
    </citation>
    <scope>NUCLEOTIDE SEQUENCE [LARGE SCALE GENOMIC DNA]</scope>
    <source>
        <strain evidence="2">93-210</strain>
    </source>
</reference>
<evidence type="ECO:0000313" key="3">
    <source>
        <dbReference type="Proteomes" id="UP000239156"/>
    </source>
</evidence>
<name>A0A2S4W3X9_9BASI</name>
<accession>A0A2S4W3X9</accession>
<comment type="caution">
    <text evidence="2">The sequence shown here is derived from an EMBL/GenBank/DDBJ whole genome shotgun (WGS) entry which is preliminary data.</text>
</comment>
<gene>
    <name evidence="2" type="ORF">PSTT_01349</name>
</gene>
<dbReference type="EMBL" id="PKSL01000007">
    <property type="protein sequence ID" value="POW16484.1"/>
    <property type="molecule type" value="Genomic_DNA"/>
</dbReference>
<protein>
    <submittedName>
        <fullName evidence="2">Uncharacterized protein</fullName>
    </submittedName>
</protein>
<sequence length="418" mass="44899">MKHQLQSSNRTDCKSAQFASISQSLNHFLMLALLANNSSFKRSLHQNATALLKTIAALLGNATGLMNTLLEAGKISKWLASSLLIVEAILAYAKDKLAYKIELFRPAADDLDKKEDDENADIPMPDSVAPPGPPALINKPSQAGASLSASTSAPKFLTQKHSVSEAFLNSGVSAILLRNFSCKTSSRGGLPYAAMLPCHTVESTPVKQAMIMATDITLFISLNGRIRQSHLPSNLTLKIPSGETAGSDMQIDEILPTDPERPLNDAPCQASQGARLPSLDTVEIGSGGLALAMSPSSSTSTLADPRSTHEILNFVSCDLSPTGPLTRSSWLPCAMNQGALGCCNIRSIIRSQWTRAHNPRCNCSEEPVDTRCSQFYALSDLTFRLLTAALFAQRRSATPSKTLIQIAKNMLEKNYAAL</sequence>
<dbReference type="Proteomes" id="UP000239156">
    <property type="component" value="Unassembled WGS sequence"/>
</dbReference>
<dbReference type="VEuPathDB" id="FungiDB:PSTT_01349"/>